<dbReference type="PROSITE" id="PS00092">
    <property type="entry name" value="N6_MTASE"/>
    <property type="match status" value="1"/>
</dbReference>
<accession>A0A9W6JJ37</accession>
<dbReference type="InterPro" id="IPR003115">
    <property type="entry name" value="ParB_N"/>
</dbReference>
<dbReference type="InterPro" id="IPR015840">
    <property type="entry name" value="DNA_MeTrfase_ParB"/>
</dbReference>
<feature type="compositionally biased region" description="Basic and acidic residues" evidence="7">
    <location>
        <begin position="1"/>
        <end position="11"/>
    </location>
</feature>
<dbReference type="GO" id="GO:0009007">
    <property type="term" value="F:site-specific DNA-methyltransferase (adenine-specific) activity"/>
    <property type="evidence" value="ECO:0007669"/>
    <property type="project" value="UniProtKB-EC"/>
</dbReference>
<evidence type="ECO:0000313" key="10">
    <source>
        <dbReference type="Proteomes" id="UP001143364"/>
    </source>
</evidence>
<comment type="similarity">
    <text evidence="1">Belongs to the N(4)/N(6)-methyltransferase family.</text>
</comment>
<reference evidence="9" key="2">
    <citation type="submission" date="2023-01" db="EMBL/GenBank/DDBJ databases">
        <authorList>
            <person name="Sun Q."/>
            <person name="Evtushenko L."/>
        </authorList>
    </citation>
    <scope>NUCLEOTIDE SEQUENCE</scope>
    <source>
        <strain evidence="9">VKM B-2555</strain>
    </source>
</reference>
<proteinExistence type="inferred from homology"/>
<keyword evidence="10" id="KW-1185">Reference proteome</keyword>
<protein>
    <recommendedName>
        <fullName evidence="2">site-specific DNA-methyltransferase (adenine-specific)</fullName>
        <ecNumber evidence="2">2.1.1.72</ecNumber>
    </recommendedName>
</protein>
<sequence length="496" mass="54122">MAKSKSKDRVARAVGLTPSLKRKTRERREAETALTETSRHAISRRNDLTPDLTVQRVPIDSLKPAPRRVRRSGKVQAAKIDASVGKYGQSVPVLVDCNQRIVHGHGVWEALRRAGSSDISVICVSHLSDVELRSLAIALNRLGETGGWDEDALALEFSELMDLGEDVVLTGFDVAEIDALLLEAEEPTGDEEDSELLPGSEIPTSRPGDLWLLGANRLLQDDALAAESYRRVVGEGEEVRVVITDPPYNVPNRGHVTSSRHHREFAMAAGEMSRAEFHAFLRDWLQHASAWVVDGGLVLIFMDWRSIELLLTVGRELGLTLLNVVVWAKTNAGQGSLWRSQHEMIAVFKKGAAAHVNNVELGRWGRWRSNVWTYPGGSSLNSDAREGLAHHPTVKPRALLADALLDISNPQDVVLDCFAGSGSTLLAAEATHRVCRAIEIDGLYCDVAIRRWQALTGENAVLEETGETFEEVGLRRSAEAGSSAATEINSGPGAEA</sequence>
<dbReference type="RefSeq" id="WP_271205946.1">
    <property type="nucleotide sequence ID" value="NZ_BSFK01000016.1"/>
</dbReference>
<comment type="caution">
    <text evidence="9">The sequence shown here is derived from an EMBL/GenBank/DDBJ whole genome shotgun (WGS) entry which is preliminary data.</text>
</comment>
<feature type="domain" description="ParB-like N-terminal" evidence="8">
    <location>
        <begin position="55"/>
        <end position="141"/>
    </location>
</feature>
<dbReference type="PRINTS" id="PR00506">
    <property type="entry name" value="D21N6MTFRASE"/>
</dbReference>
<organism evidence="9 10">
    <name type="scientific">Methylopila jiangsuensis</name>
    <dbReference type="NCBI Taxonomy" id="586230"/>
    <lineage>
        <taxon>Bacteria</taxon>
        <taxon>Pseudomonadati</taxon>
        <taxon>Pseudomonadota</taxon>
        <taxon>Alphaproteobacteria</taxon>
        <taxon>Hyphomicrobiales</taxon>
        <taxon>Methylopilaceae</taxon>
        <taxon>Methylopila</taxon>
    </lineage>
</organism>
<evidence type="ECO:0000256" key="4">
    <source>
        <dbReference type="ARBA" id="ARBA00022679"/>
    </source>
</evidence>
<evidence type="ECO:0000313" key="9">
    <source>
        <dbReference type="EMBL" id="GLK78137.1"/>
    </source>
</evidence>
<dbReference type="Pfam" id="PF01555">
    <property type="entry name" value="N6_N4_Mtase"/>
    <property type="match status" value="1"/>
</dbReference>
<dbReference type="InterPro" id="IPR002295">
    <property type="entry name" value="N4/N6-MTase_EcoPI_Mod-like"/>
</dbReference>
<keyword evidence="4" id="KW-0808">Transferase</keyword>
<dbReference type="EMBL" id="BSFK01000016">
    <property type="protein sequence ID" value="GLK78137.1"/>
    <property type="molecule type" value="Genomic_DNA"/>
</dbReference>
<keyword evidence="3 9" id="KW-0489">Methyltransferase</keyword>
<dbReference type="Gene3D" id="3.90.1530.10">
    <property type="entry name" value="Conserved hypothetical protein from pyrococcus furiosus pfu- 392566-001, ParB domain"/>
    <property type="match status" value="1"/>
</dbReference>
<dbReference type="SUPFAM" id="SSF110849">
    <property type="entry name" value="ParB/Sulfiredoxin"/>
    <property type="match status" value="1"/>
</dbReference>
<evidence type="ECO:0000256" key="2">
    <source>
        <dbReference type="ARBA" id="ARBA00011900"/>
    </source>
</evidence>
<keyword evidence="5" id="KW-0949">S-adenosyl-L-methionine</keyword>
<dbReference type="Proteomes" id="UP001143364">
    <property type="component" value="Unassembled WGS sequence"/>
</dbReference>
<dbReference type="InterPro" id="IPR029063">
    <property type="entry name" value="SAM-dependent_MTases_sf"/>
</dbReference>
<evidence type="ECO:0000256" key="6">
    <source>
        <dbReference type="ARBA" id="ARBA00047942"/>
    </source>
</evidence>
<dbReference type="InterPro" id="IPR002052">
    <property type="entry name" value="DNA_methylase_N6_adenine_CS"/>
</dbReference>
<feature type="region of interest" description="Disordered" evidence="7">
    <location>
        <begin position="1"/>
        <end position="49"/>
    </location>
</feature>
<dbReference type="InterPro" id="IPR002941">
    <property type="entry name" value="DNA_methylase_N4/N6"/>
</dbReference>
<dbReference type="EC" id="2.1.1.72" evidence="2"/>
<dbReference type="GO" id="GO:0032259">
    <property type="term" value="P:methylation"/>
    <property type="evidence" value="ECO:0007669"/>
    <property type="project" value="UniProtKB-KW"/>
</dbReference>
<comment type="catalytic activity">
    <reaction evidence="6">
        <text>a 2'-deoxyadenosine in DNA + S-adenosyl-L-methionine = an N(6)-methyl-2'-deoxyadenosine in DNA + S-adenosyl-L-homocysteine + H(+)</text>
        <dbReference type="Rhea" id="RHEA:15197"/>
        <dbReference type="Rhea" id="RHEA-COMP:12418"/>
        <dbReference type="Rhea" id="RHEA-COMP:12419"/>
        <dbReference type="ChEBI" id="CHEBI:15378"/>
        <dbReference type="ChEBI" id="CHEBI:57856"/>
        <dbReference type="ChEBI" id="CHEBI:59789"/>
        <dbReference type="ChEBI" id="CHEBI:90615"/>
        <dbReference type="ChEBI" id="CHEBI:90616"/>
        <dbReference type="EC" id="2.1.1.72"/>
    </reaction>
</comment>
<dbReference type="InterPro" id="IPR036086">
    <property type="entry name" value="ParB/Sulfiredoxin_sf"/>
</dbReference>
<dbReference type="SUPFAM" id="SSF53335">
    <property type="entry name" value="S-adenosyl-L-methionine-dependent methyltransferases"/>
    <property type="match status" value="1"/>
</dbReference>
<dbReference type="GO" id="GO:0003677">
    <property type="term" value="F:DNA binding"/>
    <property type="evidence" value="ECO:0007669"/>
    <property type="project" value="InterPro"/>
</dbReference>
<evidence type="ECO:0000256" key="5">
    <source>
        <dbReference type="ARBA" id="ARBA00022691"/>
    </source>
</evidence>
<gene>
    <name evidence="9" type="ORF">GCM10008171_33910</name>
</gene>
<evidence type="ECO:0000256" key="3">
    <source>
        <dbReference type="ARBA" id="ARBA00022603"/>
    </source>
</evidence>
<evidence type="ECO:0000256" key="1">
    <source>
        <dbReference type="ARBA" id="ARBA00006594"/>
    </source>
</evidence>
<evidence type="ECO:0000256" key="7">
    <source>
        <dbReference type="SAM" id="MobiDB-lite"/>
    </source>
</evidence>
<evidence type="ECO:0000259" key="8">
    <source>
        <dbReference type="SMART" id="SM00470"/>
    </source>
</evidence>
<dbReference type="GO" id="GO:0008170">
    <property type="term" value="F:N-methyltransferase activity"/>
    <property type="evidence" value="ECO:0007669"/>
    <property type="project" value="InterPro"/>
</dbReference>
<dbReference type="SMART" id="SM00470">
    <property type="entry name" value="ParB"/>
    <property type="match status" value="1"/>
</dbReference>
<feature type="region of interest" description="Disordered" evidence="7">
    <location>
        <begin position="476"/>
        <end position="496"/>
    </location>
</feature>
<dbReference type="PIRSF" id="PIRSF036758">
    <property type="entry name" value="Aden_M_ParB"/>
    <property type="match status" value="1"/>
</dbReference>
<reference evidence="9" key="1">
    <citation type="journal article" date="2014" name="Int. J. Syst. Evol. Microbiol.">
        <title>Complete genome sequence of Corynebacterium casei LMG S-19264T (=DSM 44701T), isolated from a smear-ripened cheese.</title>
        <authorList>
            <consortium name="US DOE Joint Genome Institute (JGI-PGF)"/>
            <person name="Walter F."/>
            <person name="Albersmeier A."/>
            <person name="Kalinowski J."/>
            <person name="Ruckert C."/>
        </authorList>
    </citation>
    <scope>NUCLEOTIDE SEQUENCE</scope>
    <source>
        <strain evidence="9">VKM B-2555</strain>
    </source>
</reference>
<name>A0A9W6JJ37_9HYPH</name>
<dbReference type="AlphaFoldDB" id="A0A9W6JJ37"/>
<dbReference type="Gene3D" id="3.40.50.150">
    <property type="entry name" value="Vaccinia Virus protein VP39"/>
    <property type="match status" value="1"/>
</dbReference>